<dbReference type="Proteomes" id="UP000808337">
    <property type="component" value="Unassembled WGS sequence"/>
</dbReference>
<reference evidence="1 2" key="1">
    <citation type="submission" date="2020-10" db="EMBL/GenBank/DDBJ databases">
        <title>Connecting structure to function with the recovery of over 1000 high-quality activated sludge metagenome-assembled genomes encoding full-length rRNA genes using long-read sequencing.</title>
        <authorList>
            <person name="Singleton C.M."/>
            <person name="Petriglieri F."/>
            <person name="Kristensen J.M."/>
            <person name="Kirkegaard R.H."/>
            <person name="Michaelsen T.Y."/>
            <person name="Andersen M.H."/>
            <person name="Karst S.M."/>
            <person name="Dueholm M.S."/>
            <person name="Nielsen P.H."/>
            <person name="Albertsen M."/>
        </authorList>
    </citation>
    <scope>NUCLEOTIDE SEQUENCE [LARGE SCALE GENOMIC DNA]</scope>
    <source>
        <strain evidence="1">Ribe_18-Q3-R11-54_MAXAC.273</strain>
    </source>
</reference>
<protein>
    <submittedName>
        <fullName evidence="1">DUF5005 domain-containing protein</fullName>
    </submittedName>
</protein>
<gene>
    <name evidence="1" type="ORF">IPP15_23240</name>
</gene>
<sequence>MFSTICSCQLLDTSRYEVKVEFSPQWNDFFKKDLVWRGADGASSIDLEDGHVLWLFSDSFICRDSTGSRRRSTLIRNSIAIQNGDDLHDASLKYYWSKLKNKPQAFLKEQDIIGYGQDMG</sequence>
<dbReference type="AlphaFoldDB" id="A0A9D7XSP4"/>
<evidence type="ECO:0000313" key="1">
    <source>
        <dbReference type="EMBL" id="MBK9985226.1"/>
    </source>
</evidence>
<name>A0A9D7XSP4_9BACT</name>
<organism evidence="1 2">
    <name type="scientific">Candidatus Opimibacter skivensis</name>
    <dbReference type="NCBI Taxonomy" id="2982028"/>
    <lineage>
        <taxon>Bacteria</taxon>
        <taxon>Pseudomonadati</taxon>
        <taxon>Bacteroidota</taxon>
        <taxon>Saprospiria</taxon>
        <taxon>Saprospirales</taxon>
        <taxon>Saprospiraceae</taxon>
        <taxon>Candidatus Opimibacter</taxon>
    </lineage>
</organism>
<accession>A0A9D7XSP4</accession>
<evidence type="ECO:0000313" key="2">
    <source>
        <dbReference type="Proteomes" id="UP000808337"/>
    </source>
</evidence>
<proteinExistence type="predicted"/>
<comment type="caution">
    <text evidence="1">The sequence shown here is derived from an EMBL/GenBank/DDBJ whole genome shotgun (WGS) entry which is preliminary data.</text>
</comment>
<dbReference type="EMBL" id="JADKGY010000034">
    <property type="protein sequence ID" value="MBK9985226.1"/>
    <property type="molecule type" value="Genomic_DNA"/>
</dbReference>